<protein>
    <recommendedName>
        <fullName evidence="4">DUF3575 domain-containing protein</fullName>
    </recommendedName>
</protein>
<proteinExistence type="predicted"/>
<reference evidence="2 3" key="1">
    <citation type="submission" date="2018-11" db="EMBL/GenBank/DDBJ databases">
        <title>Novel bacteria species description.</title>
        <authorList>
            <person name="Han J.-H."/>
        </authorList>
    </citation>
    <scope>NUCLEOTIDE SEQUENCE [LARGE SCALE GENOMIC DNA]</scope>
    <source>
        <strain evidence="2 3">KCTC23259</strain>
    </source>
</reference>
<evidence type="ECO:0000256" key="1">
    <source>
        <dbReference type="SAM" id="SignalP"/>
    </source>
</evidence>
<comment type="caution">
    <text evidence="2">The sequence shown here is derived from an EMBL/GenBank/DDBJ whole genome shotgun (WGS) entry which is preliminary data.</text>
</comment>
<accession>A0AAE3H4G1</accession>
<feature type="chain" id="PRO_5042250331" description="DUF3575 domain-containing protein" evidence="1">
    <location>
        <begin position="24"/>
        <end position="178"/>
    </location>
</feature>
<feature type="signal peptide" evidence="1">
    <location>
        <begin position="1"/>
        <end position="23"/>
    </location>
</feature>
<organism evidence="2 3">
    <name type="scientific">Lacihabitans soyangensis</name>
    <dbReference type="NCBI Taxonomy" id="869394"/>
    <lineage>
        <taxon>Bacteria</taxon>
        <taxon>Pseudomonadati</taxon>
        <taxon>Bacteroidota</taxon>
        <taxon>Cytophagia</taxon>
        <taxon>Cytophagales</taxon>
        <taxon>Leadbetterellaceae</taxon>
        <taxon>Lacihabitans</taxon>
    </lineage>
</organism>
<sequence>MKNKLAFTLIVTLICVGSSFAQYENNWAVGLKVGEPLGLNIRKYFSYGDRVFDVNVGSFGFLYGRERNYRKEQIYNEAGVMVQGLYQFHRTLGKREKIRVYYGFGGQINSRNRTPKLGERDSFRVISLGPAVNSGIELSIPENDLSVFLDAGGYVEIAPKPFFMAPNVNLGLRINIIK</sequence>
<evidence type="ECO:0008006" key="4">
    <source>
        <dbReference type="Google" id="ProtNLM"/>
    </source>
</evidence>
<keyword evidence="3" id="KW-1185">Reference proteome</keyword>
<keyword evidence="1" id="KW-0732">Signal</keyword>
<gene>
    <name evidence="2" type="ORF">EGI31_07255</name>
</gene>
<name>A0AAE3H4G1_9BACT</name>
<evidence type="ECO:0000313" key="2">
    <source>
        <dbReference type="EMBL" id="MCP9762750.1"/>
    </source>
</evidence>
<dbReference type="RefSeq" id="WP_255036522.1">
    <property type="nucleotide sequence ID" value="NZ_RJUF01000014.1"/>
</dbReference>
<dbReference type="Proteomes" id="UP001204144">
    <property type="component" value="Unassembled WGS sequence"/>
</dbReference>
<dbReference type="EMBL" id="RJUF01000014">
    <property type="protein sequence ID" value="MCP9762750.1"/>
    <property type="molecule type" value="Genomic_DNA"/>
</dbReference>
<dbReference type="AlphaFoldDB" id="A0AAE3H4G1"/>
<evidence type="ECO:0000313" key="3">
    <source>
        <dbReference type="Proteomes" id="UP001204144"/>
    </source>
</evidence>